<keyword evidence="6" id="KW-0804">Transcription</keyword>
<evidence type="ECO:0000256" key="10">
    <source>
        <dbReference type="PROSITE-ProRule" id="PRU00042"/>
    </source>
</evidence>
<evidence type="ECO:0000256" key="2">
    <source>
        <dbReference type="ARBA" id="ARBA00022737"/>
    </source>
</evidence>
<protein>
    <recommendedName>
        <fullName evidence="8">Protein EARLY HEADING DATE 2</fullName>
    </recommendedName>
    <alternativeName>
        <fullName evidence="9">Protein RICE INDETERMINATE 1</fullName>
    </alternativeName>
</protein>
<dbReference type="InParanoid" id="A0A6I9RMY1"/>
<dbReference type="InterPro" id="IPR055186">
    <property type="entry name" value="C2H2-2nd_BIRD-IDD"/>
</dbReference>
<keyword evidence="2" id="KW-0677">Repeat</keyword>
<dbReference type="InterPro" id="IPR031140">
    <property type="entry name" value="IDD1-16"/>
</dbReference>
<dbReference type="AlphaFoldDB" id="A0A6I9RMY1"/>
<comment type="function">
    <text evidence="7">Transcription activator that acts as a flowering master switch in both long and short days, independently of the circadian clock. Promotes flowering upstream of HD1 by up-regulating FTL1, FTL4, FTL5, FTL6, EHD1, HD3A and RFT1. Seems to repress FTL11 expression. May recognize the consensus motif 5'-TTTGTCGTAAT-3' in target gene promoters.</text>
</comment>
<name>A0A6I9RMY1_ELAGV</name>
<dbReference type="PROSITE" id="PS00028">
    <property type="entry name" value="ZINC_FINGER_C2H2_1"/>
    <property type="match status" value="1"/>
</dbReference>
<feature type="region of interest" description="Disordered" evidence="11">
    <location>
        <begin position="224"/>
        <end position="250"/>
    </location>
</feature>
<evidence type="ECO:0000313" key="14">
    <source>
        <dbReference type="RefSeq" id="XP_010929554.1"/>
    </source>
</evidence>
<dbReference type="GO" id="GO:0008270">
    <property type="term" value="F:zinc ion binding"/>
    <property type="evidence" value="ECO:0007669"/>
    <property type="project" value="UniProtKB-KW"/>
</dbReference>
<dbReference type="GO" id="GO:0003700">
    <property type="term" value="F:DNA-binding transcription factor activity"/>
    <property type="evidence" value="ECO:0007669"/>
    <property type="project" value="TreeGrafter"/>
</dbReference>
<reference evidence="14" key="1">
    <citation type="submission" date="2025-08" db="UniProtKB">
        <authorList>
            <consortium name="RefSeq"/>
        </authorList>
    </citation>
    <scope>IDENTIFICATION</scope>
</reference>
<feature type="domain" description="C2H2-type" evidence="12">
    <location>
        <begin position="66"/>
        <end position="88"/>
    </location>
</feature>
<feature type="compositionally biased region" description="Low complexity" evidence="11">
    <location>
        <begin position="233"/>
        <end position="250"/>
    </location>
</feature>
<dbReference type="SMART" id="SM00355">
    <property type="entry name" value="ZnF_C2H2"/>
    <property type="match status" value="3"/>
</dbReference>
<keyword evidence="4" id="KW-0862">Zinc</keyword>
<dbReference type="OrthoDB" id="6354171at2759"/>
<evidence type="ECO:0000256" key="7">
    <source>
        <dbReference type="ARBA" id="ARBA00059785"/>
    </source>
</evidence>
<dbReference type="FunFam" id="3.30.160.60:FF:000131">
    <property type="entry name" value="protein indeterminate-domain 5, chloroplastic-like"/>
    <property type="match status" value="1"/>
</dbReference>
<keyword evidence="13" id="KW-1185">Reference proteome</keyword>
<evidence type="ECO:0000256" key="8">
    <source>
        <dbReference type="ARBA" id="ARBA00072973"/>
    </source>
</evidence>
<gene>
    <name evidence="14" type="primary">LOC105051003</name>
</gene>
<evidence type="ECO:0000256" key="11">
    <source>
        <dbReference type="SAM" id="MobiDB-lite"/>
    </source>
</evidence>
<dbReference type="InterPro" id="IPR055187">
    <property type="entry name" value="C2CH-3rd_BIRD-IDD"/>
</dbReference>
<dbReference type="RefSeq" id="XP_010929554.1">
    <property type="nucleotide sequence ID" value="XM_010931252.1"/>
</dbReference>
<evidence type="ECO:0000256" key="1">
    <source>
        <dbReference type="ARBA" id="ARBA00022723"/>
    </source>
</evidence>
<dbReference type="SUPFAM" id="SSF57667">
    <property type="entry name" value="beta-beta-alpha zinc fingers"/>
    <property type="match status" value="1"/>
</dbReference>
<keyword evidence="1" id="KW-0479">Metal-binding</keyword>
<evidence type="ECO:0000256" key="4">
    <source>
        <dbReference type="ARBA" id="ARBA00022833"/>
    </source>
</evidence>
<dbReference type="InterPro" id="IPR055185">
    <property type="entry name" value="C2CH-4th_BIRD-IDD"/>
</dbReference>
<dbReference type="Proteomes" id="UP000504607">
    <property type="component" value="Chromosome 9"/>
</dbReference>
<dbReference type="Pfam" id="PF00096">
    <property type="entry name" value="zf-C2H2"/>
    <property type="match status" value="1"/>
</dbReference>
<organism evidence="13 14">
    <name type="scientific">Elaeis guineensis var. tenera</name>
    <name type="common">Oil palm</name>
    <dbReference type="NCBI Taxonomy" id="51953"/>
    <lineage>
        <taxon>Eukaryota</taxon>
        <taxon>Viridiplantae</taxon>
        <taxon>Streptophyta</taxon>
        <taxon>Embryophyta</taxon>
        <taxon>Tracheophyta</taxon>
        <taxon>Spermatophyta</taxon>
        <taxon>Magnoliopsida</taxon>
        <taxon>Liliopsida</taxon>
        <taxon>Arecaceae</taxon>
        <taxon>Arecoideae</taxon>
        <taxon>Cocoseae</taxon>
        <taxon>Elaeidinae</taxon>
        <taxon>Elaeis</taxon>
    </lineage>
</organism>
<evidence type="ECO:0000256" key="5">
    <source>
        <dbReference type="ARBA" id="ARBA00023015"/>
    </source>
</evidence>
<evidence type="ECO:0000313" key="13">
    <source>
        <dbReference type="Proteomes" id="UP000504607"/>
    </source>
</evidence>
<evidence type="ECO:0000256" key="9">
    <source>
        <dbReference type="ARBA" id="ARBA00083437"/>
    </source>
</evidence>
<proteinExistence type="predicted"/>
<accession>A0A6I9RMY1</accession>
<dbReference type="Pfam" id="PF22992">
    <property type="entry name" value="C2CH-4th_BIRD-IDD"/>
    <property type="match status" value="1"/>
</dbReference>
<sequence length="500" mass="54699">MSNTSGEESQNTPRQQLQMGGCTPVSSKGDTSAPVTKKRRSLPGNPDPDAEVIALSPRTLLATNRYICEVCHKGFQRDQNLQLHRRGHNLPWKLKQRSSTEAKKRVYVCPEVSCTHHDPSRALGDLTGIKKHYSRKHGEKKWKCDKCSKRYAVQSDWKAHSKICGTKEYRCDCGTIFSRKDSFVTHRAFCDALTEENYRINHGLAAMVGSLHSQAQDMLSHSMPSLTTDTITNPSNSDQNSNNPLRSLSLNPLIPGSSDMLFNQSSAHTSCLQLSGSGSSSHHMPMGSSFMSATALLQKAAEMGAKVSDDSISPILLRGFTGYSATSRASGSRKEPFSGHGDTSSQQCLDSSIETSAVRNLGLMSTTSGGSYVENHSALQANSKWTTSDFRPTTFPLQGGVVNLSLPMRAENQNSTVVLEGQMQQNTCQGIAEDREVRMTQDFLGLGPLGNVGFGHPNYHDESAVALNYSDGQQPSGHAMYPYHQMPDSSNALEKPTWDF</sequence>
<evidence type="ECO:0000259" key="12">
    <source>
        <dbReference type="PROSITE" id="PS50157"/>
    </source>
</evidence>
<dbReference type="InterPro" id="IPR013087">
    <property type="entry name" value="Znf_C2H2_type"/>
</dbReference>
<evidence type="ECO:0000256" key="6">
    <source>
        <dbReference type="ARBA" id="ARBA00023163"/>
    </source>
</evidence>
<dbReference type="PROSITE" id="PS50157">
    <property type="entry name" value="ZINC_FINGER_C2H2_2"/>
    <property type="match status" value="1"/>
</dbReference>
<dbReference type="Gene3D" id="3.30.160.60">
    <property type="entry name" value="Classic Zinc Finger"/>
    <property type="match status" value="2"/>
</dbReference>
<keyword evidence="3 10" id="KW-0863">Zinc-finger</keyword>
<dbReference type="FunFam" id="3.30.160.60:FF:000554">
    <property type="entry name" value="protein indeterminate-domain 12-like"/>
    <property type="match status" value="1"/>
</dbReference>
<feature type="region of interest" description="Disordered" evidence="11">
    <location>
        <begin position="1"/>
        <end position="50"/>
    </location>
</feature>
<feature type="compositionally biased region" description="Polar residues" evidence="11">
    <location>
        <begin position="1"/>
        <end position="34"/>
    </location>
</feature>
<evidence type="ECO:0000256" key="3">
    <source>
        <dbReference type="ARBA" id="ARBA00022771"/>
    </source>
</evidence>
<dbReference type="Pfam" id="PF22995">
    <property type="entry name" value="C2CH-3rd_BIRD-IDD"/>
    <property type="match status" value="1"/>
</dbReference>
<dbReference type="PANTHER" id="PTHR10593:SF122">
    <property type="entry name" value="OS02G0518500 PROTEIN"/>
    <property type="match status" value="1"/>
</dbReference>
<dbReference type="GO" id="GO:0005634">
    <property type="term" value="C:nucleus"/>
    <property type="evidence" value="ECO:0007669"/>
    <property type="project" value="TreeGrafter"/>
</dbReference>
<dbReference type="Pfam" id="PF22996">
    <property type="entry name" value="C2H2-2nd_BIRD-IDD"/>
    <property type="match status" value="1"/>
</dbReference>
<feature type="region of interest" description="Disordered" evidence="11">
    <location>
        <begin position="325"/>
        <end position="347"/>
    </location>
</feature>
<keyword evidence="5" id="KW-0805">Transcription regulation</keyword>
<dbReference type="PANTHER" id="PTHR10593">
    <property type="entry name" value="SERINE/THREONINE-PROTEIN KINASE RIO"/>
    <property type="match status" value="1"/>
</dbReference>
<dbReference type="InterPro" id="IPR036236">
    <property type="entry name" value="Znf_C2H2_sf"/>
</dbReference>